<proteinExistence type="predicted"/>
<organism evidence="1 2">
    <name type="scientific">Campylobacter concisus UNSWCS</name>
    <dbReference type="NCBI Taxonomy" id="1242968"/>
    <lineage>
        <taxon>Bacteria</taxon>
        <taxon>Pseudomonadati</taxon>
        <taxon>Campylobacterota</taxon>
        <taxon>Epsilonproteobacteria</taxon>
        <taxon>Campylobacterales</taxon>
        <taxon>Campylobacteraceae</taxon>
        <taxon>Campylobacter</taxon>
    </lineage>
</organism>
<dbReference type="AlphaFoldDB" id="U2FBP5"/>
<dbReference type="RefSeq" id="WP_021087961.1">
    <property type="nucleotide sequence ID" value="NZ_ANNG01000031.1"/>
</dbReference>
<sequence length="172" mass="20129">MRAQIEPDFESARKKYDEILEQILAYTDYCDEFGDEDGEEYRKVEQRLAKISGKDMSKLSLHEWWEAEGAENLAFDIALPEPKVVPDITKDELSEIVERMLAPVPEFDDDFLEAFYVRVTFACKGAYFAEFLKLNFAKTFSFELFERREIEGVMRELSANEIIEILWGKKRG</sequence>
<dbReference type="EMBL" id="ANNG01000031">
    <property type="protein sequence ID" value="ERJ27782.1"/>
    <property type="molecule type" value="Genomic_DNA"/>
</dbReference>
<protein>
    <submittedName>
        <fullName evidence="1">Uncharacterized protein</fullName>
    </submittedName>
</protein>
<dbReference type="PATRIC" id="fig|1242968.3.peg.1558"/>
<accession>U2FBP5</accession>
<comment type="caution">
    <text evidence="1">The sequence shown here is derived from an EMBL/GenBank/DDBJ whole genome shotgun (WGS) entry which is preliminary data.</text>
</comment>
<name>U2FBP5_9BACT</name>
<evidence type="ECO:0000313" key="1">
    <source>
        <dbReference type="EMBL" id="ERJ27782.1"/>
    </source>
</evidence>
<reference evidence="1 2" key="1">
    <citation type="journal article" date="2013" name="BMC Genomics">
        <title>Comparative genomics of Campylobacter concisus isolates reveals genetic diversity and provides insights into disease association.</title>
        <authorList>
            <person name="Deshpande N.P."/>
            <person name="Kaakoush N.O."/>
            <person name="Wilkins M.R."/>
            <person name="Mitchell H.M."/>
        </authorList>
    </citation>
    <scope>NUCLEOTIDE SEQUENCE [LARGE SCALE GENOMIC DNA]</scope>
    <source>
        <strain evidence="1 2">UNSWCS</strain>
    </source>
</reference>
<dbReference type="Proteomes" id="UP000016620">
    <property type="component" value="Unassembled WGS sequence"/>
</dbReference>
<gene>
    <name evidence="1" type="ORF">UNSWCS_383</name>
</gene>
<evidence type="ECO:0000313" key="2">
    <source>
        <dbReference type="Proteomes" id="UP000016620"/>
    </source>
</evidence>